<dbReference type="EMBL" id="CAJGYO010000001">
    <property type="protein sequence ID" value="CAD6205353.1"/>
    <property type="molecule type" value="Genomic_DNA"/>
</dbReference>
<dbReference type="Gene3D" id="1.25.40.10">
    <property type="entry name" value="Tetratricopeptide repeat domain"/>
    <property type="match status" value="7"/>
</dbReference>
<evidence type="ECO:0000313" key="8">
    <source>
        <dbReference type="Proteomes" id="UP000604825"/>
    </source>
</evidence>
<protein>
    <recommendedName>
        <fullName evidence="9">Pentatricopeptide repeat-containing protein</fullName>
    </recommendedName>
</protein>
<feature type="compositionally biased region" description="Low complexity" evidence="5">
    <location>
        <begin position="85"/>
        <end position="101"/>
    </location>
</feature>
<feature type="compositionally biased region" description="Low complexity" evidence="5">
    <location>
        <begin position="203"/>
        <end position="217"/>
    </location>
</feature>
<dbReference type="OrthoDB" id="185373at2759"/>
<comment type="similarity">
    <text evidence="1">Belongs to the PPR family. P subfamily.</text>
</comment>
<dbReference type="AlphaFoldDB" id="A0A811MJ35"/>
<dbReference type="InterPro" id="IPR002885">
    <property type="entry name" value="PPR_rpt"/>
</dbReference>
<name>A0A811MJ35_9POAL</name>
<organism evidence="7 8">
    <name type="scientific">Miscanthus lutarioriparius</name>
    <dbReference type="NCBI Taxonomy" id="422564"/>
    <lineage>
        <taxon>Eukaryota</taxon>
        <taxon>Viridiplantae</taxon>
        <taxon>Streptophyta</taxon>
        <taxon>Embryophyta</taxon>
        <taxon>Tracheophyta</taxon>
        <taxon>Spermatophyta</taxon>
        <taxon>Magnoliopsida</taxon>
        <taxon>Liliopsida</taxon>
        <taxon>Poales</taxon>
        <taxon>Poaceae</taxon>
        <taxon>PACMAD clade</taxon>
        <taxon>Panicoideae</taxon>
        <taxon>Andropogonodae</taxon>
        <taxon>Andropogoneae</taxon>
        <taxon>Saccharinae</taxon>
        <taxon>Miscanthus</taxon>
    </lineage>
</organism>
<feature type="compositionally biased region" description="Basic residues" evidence="5">
    <location>
        <begin position="192"/>
        <end position="201"/>
    </location>
</feature>
<sequence>MDQHVTCRRPKAVGQLVLCGFAFVAACSRQQYNVLGLGGGKLTVDGDELGLEGTEGDLVLLGVAQILVRLLQPLRMFQHLPMPRSLASSTSLDPSSPNTSSRGLDGNCSRCRLSSDPRSRGTGTGDQNAGMNGNLLNPVGTKVTFTGWRGILLHRPGFLCLPAVADLAPGDDPLPENPSGPEAAAEPGGAHRTPRPPRPPHRPLSYSPAAALSAAGTESEEEAVVCRDAPLAPPPAGGAGGGQPGRGWARQGALDEDRAELERKASIAARFRHCHELLWQTRWREMRDGLAQMVDEQGSDSAPTLCDILWSGFREWDSSSIVWDALANSYARAQMNHDALYVLSKMSSLNMQISITTYDSLLYSLRKADVALEIFKEMESCGIPPSDYSHSILIDGLCKQDKIGEALSFLQEIRKEGKFIPLGMTFNTLMSALCNWGFIQDAKSVFCLMLKYGLNPSRHTYSTIIHGLCKIGSVREAFNIFQSVTEEGMELDIVTCNSLINGFRLHGHTREIPNMIEMMRGLGVEPDIVTYTILIAGHCESGDVEEGMKIRKDILGQGMELNIVTYSVLINALFKKGLFYEVENLLGEICSIGLELDVIAYSILIHGYSKLGEIGRALQVWNLMCCSQRVTPTSVNHVSILLGLCKKGFLDEARSYLETIASKYQPSDVVLYNVVIDGYAKVGDIGNAVQLYDAIIMAGMCPTIVTCNSLLYGYCKFGDLHMAESYFTAIQLSDLLPTTVTYTTLMDALSEAGKVHSMLSIFKEMTGKGIKPNAVTYSVVIKGLCKQFMFHDAKNVLDDMCREGFDADPIPYNTLIQGFCETQDAKNAFCVYELMVCRGVMPTPVTYNLLVNVLCSKGLVIHAEMKLESFRKQGAKLRKFAYTTLIKAQCAKGMPYKAIMWVGKLLDAGFEASIEDFSAAINRLCKRQFTKEALMLIPIMLSVGVYPDIQLYRVLGTAVQKKNELFYLPILQALAIKTGI</sequence>
<feature type="repeat" description="PPR" evidence="4">
    <location>
        <begin position="808"/>
        <end position="842"/>
    </location>
</feature>
<feature type="repeat" description="PPR" evidence="4">
    <location>
        <begin position="597"/>
        <end position="631"/>
    </location>
</feature>
<evidence type="ECO:0008006" key="9">
    <source>
        <dbReference type="Google" id="ProtNLM"/>
    </source>
</evidence>
<feature type="compositionally biased region" description="Polar residues" evidence="5">
    <location>
        <begin position="125"/>
        <end position="135"/>
    </location>
</feature>
<evidence type="ECO:0000256" key="5">
    <source>
        <dbReference type="SAM" id="MobiDB-lite"/>
    </source>
</evidence>
<feature type="repeat" description="PPR" evidence="4">
    <location>
        <begin position="668"/>
        <end position="702"/>
    </location>
</feature>
<dbReference type="PANTHER" id="PTHR47941">
    <property type="entry name" value="PENTATRICOPEPTIDE REPEAT-CONTAINING PROTEIN 3, MITOCHONDRIAL"/>
    <property type="match status" value="1"/>
</dbReference>
<dbReference type="Pfam" id="PF12854">
    <property type="entry name" value="PPR_1"/>
    <property type="match status" value="1"/>
</dbReference>
<evidence type="ECO:0000313" key="7">
    <source>
        <dbReference type="EMBL" id="CAD6205353.1"/>
    </source>
</evidence>
<feature type="repeat" description="PPR" evidence="4">
    <location>
        <begin position="386"/>
        <end position="420"/>
    </location>
</feature>
<evidence type="ECO:0000256" key="2">
    <source>
        <dbReference type="ARBA" id="ARBA00022737"/>
    </source>
</evidence>
<evidence type="ECO:0000256" key="3">
    <source>
        <dbReference type="ARBA" id="ARBA00022946"/>
    </source>
</evidence>
<dbReference type="InterPro" id="IPR011990">
    <property type="entry name" value="TPR-like_helical_dom_sf"/>
</dbReference>
<feature type="region of interest" description="Disordered" evidence="5">
    <location>
        <begin position="170"/>
        <end position="254"/>
    </location>
</feature>
<gene>
    <name evidence="7" type="ORF">NCGR_LOCUS3184</name>
</gene>
<comment type="caution">
    <text evidence="7">The sequence shown here is derived from an EMBL/GenBank/DDBJ whole genome shotgun (WGS) entry which is preliminary data.</text>
</comment>
<dbReference type="Proteomes" id="UP000604825">
    <property type="component" value="Unassembled WGS sequence"/>
</dbReference>
<dbReference type="SUPFAM" id="SSF81901">
    <property type="entry name" value="HCP-like"/>
    <property type="match status" value="1"/>
</dbReference>
<evidence type="ECO:0000256" key="1">
    <source>
        <dbReference type="ARBA" id="ARBA00007626"/>
    </source>
</evidence>
<feature type="region of interest" description="Disordered" evidence="5">
    <location>
        <begin position="85"/>
        <end position="136"/>
    </location>
</feature>
<keyword evidence="2" id="KW-0677">Repeat</keyword>
<keyword evidence="6" id="KW-0732">Signal</keyword>
<feature type="repeat" description="PPR" evidence="4">
    <location>
        <begin position="492"/>
        <end position="526"/>
    </location>
</feature>
<keyword evidence="8" id="KW-1185">Reference proteome</keyword>
<feature type="repeat" description="PPR" evidence="4">
    <location>
        <begin position="457"/>
        <end position="491"/>
    </location>
</feature>
<feature type="repeat" description="PPR" evidence="4">
    <location>
        <begin position="527"/>
        <end position="561"/>
    </location>
</feature>
<evidence type="ECO:0000256" key="4">
    <source>
        <dbReference type="PROSITE-ProRule" id="PRU00708"/>
    </source>
</evidence>
<dbReference type="NCBIfam" id="TIGR00756">
    <property type="entry name" value="PPR"/>
    <property type="match status" value="11"/>
</dbReference>
<feature type="repeat" description="PPR" evidence="4">
    <location>
        <begin position="773"/>
        <end position="807"/>
    </location>
</feature>
<dbReference type="PROSITE" id="PS51375">
    <property type="entry name" value="PPR"/>
    <property type="match status" value="12"/>
</dbReference>
<feature type="repeat" description="PPR" evidence="4">
    <location>
        <begin position="738"/>
        <end position="772"/>
    </location>
</feature>
<keyword evidence="3" id="KW-0809">Transit peptide</keyword>
<proteinExistence type="inferred from homology"/>
<reference evidence="7" key="1">
    <citation type="submission" date="2020-10" db="EMBL/GenBank/DDBJ databases">
        <authorList>
            <person name="Han B."/>
            <person name="Lu T."/>
            <person name="Zhao Q."/>
            <person name="Huang X."/>
            <person name="Zhao Y."/>
        </authorList>
    </citation>
    <scope>NUCLEOTIDE SEQUENCE</scope>
</reference>
<feature type="signal peptide" evidence="6">
    <location>
        <begin position="1"/>
        <end position="26"/>
    </location>
</feature>
<dbReference type="Pfam" id="PF01535">
    <property type="entry name" value="PPR"/>
    <property type="match status" value="2"/>
</dbReference>
<dbReference type="Pfam" id="PF13041">
    <property type="entry name" value="PPR_2"/>
    <property type="match status" value="6"/>
</dbReference>
<accession>A0A811MJ35</accession>
<feature type="chain" id="PRO_5032884034" description="Pentatricopeptide repeat-containing protein" evidence="6">
    <location>
        <begin position="27"/>
        <end position="980"/>
    </location>
</feature>
<feature type="repeat" description="PPR" evidence="4">
    <location>
        <begin position="703"/>
        <end position="737"/>
    </location>
</feature>
<feature type="compositionally biased region" description="Low complexity" evidence="5">
    <location>
        <begin position="177"/>
        <end position="191"/>
    </location>
</feature>
<feature type="repeat" description="PPR" evidence="4">
    <location>
        <begin position="562"/>
        <end position="596"/>
    </location>
</feature>
<feature type="repeat" description="PPR" evidence="4">
    <location>
        <begin position="422"/>
        <end position="456"/>
    </location>
</feature>
<evidence type="ECO:0000256" key="6">
    <source>
        <dbReference type="SAM" id="SignalP"/>
    </source>
</evidence>